<evidence type="ECO:0000313" key="1">
    <source>
        <dbReference type="EMBL" id="KAK3026821.1"/>
    </source>
</evidence>
<dbReference type="Proteomes" id="UP001188597">
    <property type="component" value="Unassembled WGS sequence"/>
</dbReference>
<dbReference type="GO" id="GO:0016036">
    <property type="term" value="P:cellular response to phosphate starvation"/>
    <property type="evidence" value="ECO:0007669"/>
    <property type="project" value="InterPro"/>
</dbReference>
<organism evidence="1 2">
    <name type="scientific">Escallonia herrerae</name>
    <dbReference type="NCBI Taxonomy" id="1293975"/>
    <lineage>
        <taxon>Eukaryota</taxon>
        <taxon>Viridiplantae</taxon>
        <taxon>Streptophyta</taxon>
        <taxon>Embryophyta</taxon>
        <taxon>Tracheophyta</taxon>
        <taxon>Spermatophyta</taxon>
        <taxon>Magnoliopsida</taxon>
        <taxon>eudicotyledons</taxon>
        <taxon>Gunneridae</taxon>
        <taxon>Pentapetalae</taxon>
        <taxon>asterids</taxon>
        <taxon>campanulids</taxon>
        <taxon>Escalloniales</taxon>
        <taxon>Escalloniaceae</taxon>
        <taxon>Escallonia</taxon>
    </lineage>
</organism>
<evidence type="ECO:0000313" key="2">
    <source>
        <dbReference type="Proteomes" id="UP001188597"/>
    </source>
</evidence>
<reference evidence="1" key="1">
    <citation type="submission" date="2022-12" db="EMBL/GenBank/DDBJ databases">
        <title>Draft genome assemblies for two species of Escallonia (Escalloniales).</title>
        <authorList>
            <person name="Chanderbali A."/>
            <person name="Dervinis C."/>
            <person name="Anghel I."/>
            <person name="Soltis D."/>
            <person name="Soltis P."/>
            <person name="Zapata F."/>
        </authorList>
    </citation>
    <scope>NUCLEOTIDE SEQUENCE</scope>
    <source>
        <strain evidence="1">UCBG64.0493</strain>
        <tissue evidence="1">Leaf</tissue>
    </source>
</reference>
<gene>
    <name evidence="1" type="ORF">RJ639_041893</name>
</gene>
<dbReference type="InterPro" id="IPR031142">
    <property type="entry name" value="SPX_prot"/>
</dbReference>
<sequence length="213" mass="23998">MDQPKSFLEILARGDTWGSMEQWWRMDLTTETLGGLWRRICGVVGGAVISEKMESCGGVGSENRLKKIERGLVKIFKKYDKLSGALIRLPFIQKGLQEPFFKTNVLNQLVKECEMVHNRLFSMNERSTPSASSNGTEGCETRTVTKNRGRLNKLKIPKELAEIENLESSYVKLILLVLRVLKEIRSGSSTISVISLPPCTVMSCRKFGRKCLP</sequence>
<dbReference type="AlphaFoldDB" id="A0AA89BBP6"/>
<name>A0AA89BBP6_9ASTE</name>
<accession>A0AA89BBP6</accession>
<keyword evidence="2" id="KW-1185">Reference proteome</keyword>
<dbReference type="EMBL" id="JAVXUP010000485">
    <property type="protein sequence ID" value="KAK3026821.1"/>
    <property type="molecule type" value="Genomic_DNA"/>
</dbReference>
<dbReference type="PANTHER" id="PTHR45978">
    <property type="entry name" value="SPX DOMAIN-CONTAINING PROTEIN 3"/>
    <property type="match status" value="1"/>
</dbReference>
<comment type="caution">
    <text evidence="1">The sequence shown here is derived from an EMBL/GenBank/DDBJ whole genome shotgun (WGS) entry which is preliminary data.</text>
</comment>
<proteinExistence type="predicted"/>
<dbReference type="PANTHER" id="PTHR45978:SF3">
    <property type="entry name" value="SPX DOMAIN-CONTAINING PROTEIN 1-LIKE"/>
    <property type="match status" value="1"/>
</dbReference>
<protein>
    <submittedName>
        <fullName evidence="1">Uncharacterized protein</fullName>
    </submittedName>
</protein>